<dbReference type="InterPro" id="IPR023385">
    <property type="entry name" value="YopX-like_C"/>
</dbReference>
<accession>A0A6N8F288</accession>
<dbReference type="InterPro" id="IPR019096">
    <property type="entry name" value="YopX_protein"/>
</dbReference>
<evidence type="ECO:0000313" key="2">
    <source>
        <dbReference type="EMBL" id="MUG26039.1"/>
    </source>
</evidence>
<feature type="domain" description="YopX protein" evidence="1">
    <location>
        <begin position="3"/>
        <end position="132"/>
    </location>
</feature>
<sequence length="137" mass="16218">MREYRGKRVDNGEWIHGYLIGNDVIVGDIVEFTDEYFCTEFWYKVDPETVGQYTGLKDRNEKDIYEGDISEGEHAIYLILWDEQKAQLRAKVIKTKYVLIKHCLFPLWQYVEDDGKCRFGLIGNRFDNPELLGEVRE</sequence>
<dbReference type="Gene3D" id="2.30.30.290">
    <property type="entry name" value="YopX-like domains"/>
    <property type="match status" value="1"/>
</dbReference>
<protein>
    <recommendedName>
        <fullName evidence="1">YopX protein domain-containing protein</fullName>
    </recommendedName>
</protein>
<dbReference type="AlphaFoldDB" id="A0A6N8F288"/>
<evidence type="ECO:0000259" key="1">
    <source>
        <dbReference type="Pfam" id="PF09643"/>
    </source>
</evidence>
<gene>
    <name evidence="2" type="ORF">GNQ08_27130</name>
</gene>
<dbReference type="RefSeq" id="WP_155621280.1">
    <property type="nucleotide sequence ID" value="NZ_JARLKV010000024.1"/>
</dbReference>
<dbReference type="Pfam" id="PF09643">
    <property type="entry name" value="YopX"/>
    <property type="match status" value="1"/>
</dbReference>
<evidence type="ECO:0000313" key="3">
    <source>
        <dbReference type="Proteomes" id="UP000442469"/>
    </source>
</evidence>
<organism evidence="2 3">
    <name type="scientific">Paenibacillus macerans</name>
    <name type="common">Bacillus macerans</name>
    <dbReference type="NCBI Taxonomy" id="44252"/>
    <lineage>
        <taxon>Bacteria</taxon>
        <taxon>Bacillati</taxon>
        <taxon>Bacillota</taxon>
        <taxon>Bacilli</taxon>
        <taxon>Bacillales</taxon>
        <taxon>Paenibacillaceae</taxon>
        <taxon>Paenibacillus</taxon>
    </lineage>
</organism>
<reference evidence="2 3" key="1">
    <citation type="submission" date="2019-11" db="EMBL/GenBank/DDBJ databases">
        <title>Draft genome sequences of five Paenibacillus species of dairy origin.</title>
        <authorList>
            <person name="Olajide A.M."/>
            <person name="Chen S."/>
            <person name="Lapointe G."/>
        </authorList>
    </citation>
    <scope>NUCLEOTIDE SEQUENCE [LARGE SCALE GENOMIC DNA]</scope>
    <source>
        <strain evidence="2 3">3CT49</strain>
    </source>
</reference>
<dbReference type="Proteomes" id="UP000442469">
    <property type="component" value="Unassembled WGS sequence"/>
</dbReference>
<name>A0A6N8F288_PAEMA</name>
<dbReference type="EMBL" id="WNZZ01000034">
    <property type="protein sequence ID" value="MUG26039.1"/>
    <property type="molecule type" value="Genomic_DNA"/>
</dbReference>
<comment type="caution">
    <text evidence="2">The sequence shown here is derived from an EMBL/GenBank/DDBJ whole genome shotgun (WGS) entry which is preliminary data.</text>
</comment>
<dbReference type="SUPFAM" id="SSF159006">
    <property type="entry name" value="YopX-like"/>
    <property type="match status" value="1"/>
</dbReference>
<proteinExistence type="predicted"/>